<proteinExistence type="predicted"/>
<protein>
    <recommendedName>
        <fullName evidence="1">Carboxymuconolactone decarboxylase-like domain-containing protein</fullName>
    </recommendedName>
</protein>
<dbReference type="Gene3D" id="1.20.1290.10">
    <property type="entry name" value="AhpD-like"/>
    <property type="match status" value="1"/>
</dbReference>
<dbReference type="GO" id="GO:0051920">
    <property type="term" value="F:peroxiredoxin activity"/>
    <property type="evidence" value="ECO:0007669"/>
    <property type="project" value="InterPro"/>
</dbReference>
<dbReference type="GeneID" id="98308177"/>
<dbReference type="EMBL" id="AZFQ01000036">
    <property type="protein sequence ID" value="KRL98946.1"/>
    <property type="molecule type" value="Genomic_DNA"/>
</dbReference>
<dbReference type="AlphaFoldDB" id="A0A0R1V781"/>
<dbReference type="Pfam" id="PF02627">
    <property type="entry name" value="CMD"/>
    <property type="match status" value="1"/>
</dbReference>
<dbReference type="PANTHER" id="PTHR33570">
    <property type="entry name" value="4-CARBOXYMUCONOLACTONE DECARBOXYLASE FAMILY PROTEIN"/>
    <property type="match status" value="1"/>
</dbReference>
<gene>
    <name evidence="2" type="ORF">FD50_GL000765</name>
</gene>
<dbReference type="InterPro" id="IPR003779">
    <property type="entry name" value="CMD-like"/>
</dbReference>
<dbReference type="PATRIC" id="fig|1423801.4.peg.776"/>
<dbReference type="InterPro" id="IPR029032">
    <property type="entry name" value="AhpD-like"/>
</dbReference>
<keyword evidence="3" id="KW-1185">Reference proteome</keyword>
<accession>A0A0R1V781</accession>
<dbReference type="InterPro" id="IPR052512">
    <property type="entry name" value="4CMD/NDH-1_regulator"/>
</dbReference>
<dbReference type="RefSeq" id="WP_054756052.1">
    <property type="nucleotide sequence ID" value="NZ_AZFQ01000036.1"/>
</dbReference>
<dbReference type="PANTHER" id="PTHR33570:SF9">
    <property type="entry name" value="BLL4600 PROTEIN"/>
    <property type="match status" value="1"/>
</dbReference>
<evidence type="ECO:0000259" key="1">
    <source>
        <dbReference type="Pfam" id="PF02627"/>
    </source>
</evidence>
<organism evidence="2 3">
    <name type="scientific">Liquorilactobacillus satsumensis DSM 16230 = JCM 12392</name>
    <dbReference type="NCBI Taxonomy" id="1423801"/>
    <lineage>
        <taxon>Bacteria</taxon>
        <taxon>Bacillati</taxon>
        <taxon>Bacillota</taxon>
        <taxon>Bacilli</taxon>
        <taxon>Lactobacillales</taxon>
        <taxon>Lactobacillaceae</taxon>
        <taxon>Liquorilactobacillus</taxon>
    </lineage>
</organism>
<dbReference type="SUPFAM" id="SSF69118">
    <property type="entry name" value="AhpD-like"/>
    <property type="match status" value="1"/>
</dbReference>
<comment type="caution">
    <text evidence="2">The sequence shown here is derived from an EMBL/GenBank/DDBJ whole genome shotgun (WGS) entry which is preliminary data.</text>
</comment>
<feature type="domain" description="Carboxymuconolactone decarboxylase-like" evidence="1">
    <location>
        <begin position="19"/>
        <end position="98"/>
    </location>
</feature>
<reference evidence="2 3" key="1">
    <citation type="journal article" date="2015" name="Genome Announc.">
        <title>Expanding the biotechnology potential of lactobacilli through comparative genomics of 213 strains and associated genera.</title>
        <authorList>
            <person name="Sun Z."/>
            <person name="Harris H.M."/>
            <person name="McCann A."/>
            <person name="Guo C."/>
            <person name="Argimon S."/>
            <person name="Zhang W."/>
            <person name="Yang X."/>
            <person name="Jeffery I.B."/>
            <person name="Cooney J.C."/>
            <person name="Kagawa T.F."/>
            <person name="Liu W."/>
            <person name="Song Y."/>
            <person name="Salvetti E."/>
            <person name="Wrobel A."/>
            <person name="Rasinkangas P."/>
            <person name="Parkhill J."/>
            <person name="Rea M.C."/>
            <person name="O'Sullivan O."/>
            <person name="Ritari J."/>
            <person name="Douillard F.P."/>
            <person name="Paul Ross R."/>
            <person name="Yang R."/>
            <person name="Briner A.E."/>
            <person name="Felis G.E."/>
            <person name="de Vos W.M."/>
            <person name="Barrangou R."/>
            <person name="Klaenhammer T.R."/>
            <person name="Caufield P.W."/>
            <person name="Cui Y."/>
            <person name="Zhang H."/>
            <person name="O'Toole P.W."/>
        </authorList>
    </citation>
    <scope>NUCLEOTIDE SEQUENCE [LARGE SCALE GENOMIC DNA]</scope>
    <source>
        <strain evidence="2 3">DSM 16230</strain>
    </source>
</reference>
<name>A0A0R1V781_9LACO</name>
<dbReference type="Proteomes" id="UP000051166">
    <property type="component" value="Unassembled WGS sequence"/>
</dbReference>
<evidence type="ECO:0000313" key="3">
    <source>
        <dbReference type="Proteomes" id="UP000051166"/>
    </source>
</evidence>
<dbReference type="OrthoDB" id="9802489at2"/>
<sequence length="103" mass="11733">MVNKPITEKLSPKFKDFTPDLSSYTDNILFKEVWLDEKLDSKTRSIVTLTILATLGNTEQMPFHLEIAYKNGVTKDELSALCTHLAFYIGWPQAMALLNKIIL</sequence>
<evidence type="ECO:0000313" key="2">
    <source>
        <dbReference type="EMBL" id="KRL98946.1"/>
    </source>
</evidence>
<dbReference type="STRING" id="1423801.FD50_GL000765"/>